<gene>
    <name evidence="1" type="ORF">E2C01_022354</name>
</gene>
<accession>A0A5B7E8P6</accession>
<evidence type="ECO:0000313" key="2">
    <source>
        <dbReference type="Proteomes" id="UP000324222"/>
    </source>
</evidence>
<dbReference type="AlphaFoldDB" id="A0A5B7E8P6"/>
<protein>
    <submittedName>
        <fullName evidence="1">Uncharacterized protein</fullName>
    </submittedName>
</protein>
<dbReference type="EMBL" id="VSRR010002021">
    <property type="protein sequence ID" value="MPC29134.1"/>
    <property type="molecule type" value="Genomic_DNA"/>
</dbReference>
<reference evidence="1 2" key="1">
    <citation type="submission" date="2019-05" db="EMBL/GenBank/DDBJ databases">
        <title>Another draft genome of Portunus trituberculatus and its Hox gene families provides insights of decapod evolution.</title>
        <authorList>
            <person name="Jeong J.-H."/>
            <person name="Song I."/>
            <person name="Kim S."/>
            <person name="Choi T."/>
            <person name="Kim D."/>
            <person name="Ryu S."/>
            <person name="Kim W."/>
        </authorList>
    </citation>
    <scope>NUCLEOTIDE SEQUENCE [LARGE SCALE GENOMIC DNA]</scope>
    <source>
        <tissue evidence="1">Muscle</tissue>
    </source>
</reference>
<organism evidence="1 2">
    <name type="scientific">Portunus trituberculatus</name>
    <name type="common">Swimming crab</name>
    <name type="synonym">Neptunus trituberculatus</name>
    <dbReference type="NCBI Taxonomy" id="210409"/>
    <lineage>
        <taxon>Eukaryota</taxon>
        <taxon>Metazoa</taxon>
        <taxon>Ecdysozoa</taxon>
        <taxon>Arthropoda</taxon>
        <taxon>Crustacea</taxon>
        <taxon>Multicrustacea</taxon>
        <taxon>Malacostraca</taxon>
        <taxon>Eumalacostraca</taxon>
        <taxon>Eucarida</taxon>
        <taxon>Decapoda</taxon>
        <taxon>Pleocyemata</taxon>
        <taxon>Brachyura</taxon>
        <taxon>Eubrachyura</taxon>
        <taxon>Portunoidea</taxon>
        <taxon>Portunidae</taxon>
        <taxon>Portuninae</taxon>
        <taxon>Portunus</taxon>
    </lineage>
</organism>
<keyword evidence="2" id="KW-1185">Reference proteome</keyword>
<sequence>MDIHEGVESIEPAVGDVYDASGAAQVASSVPQQLCGVEVLVLNDNPGVPDPVRVIIEAPQSLSIALHQKPVTFIANMYTTSQPQVAPWASLAQHSLSDSPQLSVSANLHQSEVPHLNLFKDHLSLL</sequence>
<name>A0A5B7E8P6_PORTR</name>
<proteinExistence type="predicted"/>
<evidence type="ECO:0000313" key="1">
    <source>
        <dbReference type="EMBL" id="MPC29134.1"/>
    </source>
</evidence>
<dbReference type="Proteomes" id="UP000324222">
    <property type="component" value="Unassembled WGS sequence"/>
</dbReference>
<comment type="caution">
    <text evidence="1">The sequence shown here is derived from an EMBL/GenBank/DDBJ whole genome shotgun (WGS) entry which is preliminary data.</text>
</comment>